<keyword evidence="8" id="KW-1185">Reference proteome</keyword>
<organism evidence="7 8">
    <name type="scientific">Bacillus chungangensis</name>
    <dbReference type="NCBI Taxonomy" id="587633"/>
    <lineage>
        <taxon>Bacteria</taxon>
        <taxon>Bacillati</taxon>
        <taxon>Bacillota</taxon>
        <taxon>Bacilli</taxon>
        <taxon>Bacillales</taxon>
        <taxon>Bacillaceae</taxon>
        <taxon>Bacillus</taxon>
    </lineage>
</organism>
<dbReference type="Gene3D" id="1.20.5.1930">
    <property type="match status" value="1"/>
</dbReference>
<dbReference type="InterPro" id="IPR011712">
    <property type="entry name" value="Sig_transdc_His_kin_sub3_dim/P"/>
</dbReference>
<comment type="catalytic activity">
    <reaction evidence="1">
        <text>ATP + protein L-histidine = ADP + protein N-phospho-L-histidine.</text>
        <dbReference type="EC" id="2.7.13.3"/>
    </reaction>
</comment>
<accession>A0ABT9WTJ5</accession>
<evidence type="ECO:0000256" key="4">
    <source>
        <dbReference type="ARBA" id="ARBA00022777"/>
    </source>
</evidence>
<dbReference type="Proteomes" id="UP001223586">
    <property type="component" value="Unassembled WGS sequence"/>
</dbReference>
<evidence type="ECO:0000259" key="6">
    <source>
        <dbReference type="SMART" id="SM00065"/>
    </source>
</evidence>
<comment type="caution">
    <text evidence="7">The sequence shown here is derived from an EMBL/GenBank/DDBJ whole genome shotgun (WGS) entry which is preliminary data.</text>
</comment>
<name>A0ABT9WTJ5_9BACI</name>
<dbReference type="CDD" id="cd16917">
    <property type="entry name" value="HATPase_UhpB-NarQ-NarX-like"/>
    <property type="match status" value="1"/>
</dbReference>
<dbReference type="PANTHER" id="PTHR24421">
    <property type="entry name" value="NITRATE/NITRITE SENSOR PROTEIN NARX-RELATED"/>
    <property type="match status" value="1"/>
</dbReference>
<dbReference type="InterPro" id="IPR003018">
    <property type="entry name" value="GAF"/>
</dbReference>
<evidence type="ECO:0000256" key="5">
    <source>
        <dbReference type="ARBA" id="ARBA00023012"/>
    </source>
</evidence>
<dbReference type="SUPFAM" id="SSF55781">
    <property type="entry name" value="GAF domain-like"/>
    <property type="match status" value="1"/>
</dbReference>
<dbReference type="SUPFAM" id="SSF55874">
    <property type="entry name" value="ATPase domain of HSP90 chaperone/DNA topoisomerase II/histidine kinase"/>
    <property type="match status" value="1"/>
</dbReference>
<dbReference type="EMBL" id="JAUSTT010000013">
    <property type="protein sequence ID" value="MDQ0176547.1"/>
    <property type="molecule type" value="Genomic_DNA"/>
</dbReference>
<evidence type="ECO:0000313" key="7">
    <source>
        <dbReference type="EMBL" id="MDQ0176547.1"/>
    </source>
</evidence>
<dbReference type="Pfam" id="PF13185">
    <property type="entry name" value="GAF_2"/>
    <property type="match status" value="1"/>
</dbReference>
<protein>
    <recommendedName>
        <fullName evidence="2">histidine kinase</fullName>
        <ecNumber evidence="2">2.7.13.3</ecNumber>
    </recommendedName>
</protein>
<evidence type="ECO:0000256" key="3">
    <source>
        <dbReference type="ARBA" id="ARBA00022679"/>
    </source>
</evidence>
<keyword evidence="3 7" id="KW-0808">Transferase</keyword>
<gene>
    <name evidence="7" type="ORF">J2S08_002391</name>
</gene>
<dbReference type="InterPro" id="IPR050482">
    <property type="entry name" value="Sensor_HK_TwoCompSys"/>
</dbReference>
<dbReference type="Gene3D" id="3.30.450.40">
    <property type="match status" value="1"/>
</dbReference>
<dbReference type="Pfam" id="PF02518">
    <property type="entry name" value="HATPase_c"/>
    <property type="match status" value="1"/>
</dbReference>
<evidence type="ECO:0000256" key="2">
    <source>
        <dbReference type="ARBA" id="ARBA00012438"/>
    </source>
</evidence>
<dbReference type="PANTHER" id="PTHR24421:SF40">
    <property type="entry name" value="SENSOR HISTIDINE KINASE YHCY"/>
    <property type="match status" value="1"/>
</dbReference>
<reference evidence="7 8" key="1">
    <citation type="submission" date="2023-07" db="EMBL/GenBank/DDBJ databases">
        <title>Genomic Encyclopedia of Type Strains, Phase IV (KMG-IV): sequencing the most valuable type-strain genomes for metagenomic binning, comparative biology and taxonomic classification.</title>
        <authorList>
            <person name="Goeker M."/>
        </authorList>
    </citation>
    <scope>NUCLEOTIDE SEQUENCE [LARGE SCALE GENOMIC DNA]</scope>
    <source>
        <strain evidence="7 8">DSM 23837</strain>
    </source>
</reference>
<dbReference type="SMART" id="SM00065">
    <property type="entry name" value="GAF"/>
    <property type="match status" value="1"/>
</dbReference>
<evidence type="ECO:0000256" key="1">
    <source>
        <dbReference type="ARBA" id="ARBA00000085"/>
    </source>
</evidence>
<keyword evidence="5" id="KW-0902">Two-component regulatory system</keyword>
<keyword evidence="4 7" id="KW-0418">Kinase</keyword>
<dbReference type="GO" id="GO:0004673">
    <property type="term" value="F:protein histidine kinase activity"/>
    <property type="evidence" value="ECO:0007669"/>
    <property type="project" value="UniProtKB-EC"/>
</dbReference>
<sequence>MKKQAHLQILKEIAELLNEETELLPMVEGVLKKLLKATGFTTGWVFLLQENGGHYLAAAENLPPALSMNQCQSLKKGNCWCVDRLKDNRLKKATNIIECRRIEKVLKKNSGEANGIIYHATIPLQSGNELFGLLNVAAPFKEKFTDDELAFLESIALQIGSAIKRIRLTKREQEIALVEERNRLARDLHDAVNQLLFSLTLTARGGYEMSPDPIVKKTFNSIQEMAQDALTEMRALIWQLRPHGLEKGLIEAIKGYGEMLGLRVHVSLQGVISLPSLVEETLWRISQEALNNCKKHAGVSEIFLELQVFKHQVAFTIRDHGIGFFYDDSKKLPTVGVESMKERTEAMNGTFMLKSKPKEGTVIHVILPY</sequence>
<evidence type="ECO:0000313" key="8">
    <source>
        <dbReference type="Proteomes" id="UP001223586"/>
    </source>
</evidence>
<proteinExistence type="predicted"/>
<dbReference type="InterPro" id="IPR029016">
    <property type="entry name" value="GAF-like_dom_sf"/>
</dbReference>
<dbReference type="Gene3D" id="3.30.565.10">
    <property type="entry name" value="Histidine kinase-like ATPase, C-terminal domain"/>
    <property type="match status" value="1"/>
</dbReference>
<dbReference type="EC" id="2.7.13.3" evidence="2"/>
<dbReference type="InterPro" id="IPR036890">
    <property type="entry name" value="HATPase_C_sf"/>
</dbReference>
<dbReference type="Pfam" id="PF07730">
    <property type="entry name" value="HisKA_3"/>
    <property type="match status" value="1"/>
</dbReference>
<dbReference type="InterPro" id="IPR003594">
    <property type="entry name" value="HATPase_dom"/>
</dbReference>
<feature type="domain" description="GAF" evidence="6">
    <location>
        <begin position="22"/>
        <end position="173"/>
    </location>
</feature>